<dbReference type="Proteomes" id="UP000000872">
    <property type="component" value="Segment"/>
</dbReference>
<organism evidence="2 3">
    <name type="scientific">Amsacta moorei entomopoxvirus</name>
    <name type="common">AmEPV</name>
    <dbReference type="NCBI Taxonomy" id="28321"/>
    <lineage>
        <taxon>Viruses</taxon>
        <taxon>Varidnaviria</taxon>
        <taxon>Bamfordvirae</taxon>
        <taxon>Nucleocytoviricota</taxon>
        <taxon>Pokkesviricetes</taxon>
        <taxon>Chitovirales</taxon>
        <taxon>Poxviridae</taxon>
        <taxon>Entomopoxvirinae</taxon>
        <taxon>Betaentomopoxvirus</taxon>
    </lineage>
</organism>
<evidence type="ECO:0000313" key="2">
    <source>
        <dbReference type="EMBL" id="AAG02834.1"/>
    </source>
</evidence>
<keyword evidence="1" id="KW-0472">Membrane</keyword>
<proteinExistence type="predicted"/>
<evidence type="ECO:0000313" key="3">
    <source>
        <dbReference type="Proteomes" id="UP000000872"/>
    </source>
</evidence>
<evidence type="ECO:0000256" key="1">
    <source>
        <dbReference type="SAM" id="Phobius"/>
    </source>
</evidence>
<keyword evidence="1" id="KW-0812">Transmembrane</keyword>
<reference evidence="2 3" key="1">
    <citation type="journal article" date="2000" name="Virology">
        <title>Complete genomic sequence of the Amsacta moorei entomopoxvirus: analysis and comparison with other poxviruses.</title>
        <authorList>
            <person name="Bawden A.L."/>
            <person name="Glassberg K.J."/>
            <person name="Diggans J."/>
            <person name="Shaw R."/>
            <person name="Farmerie W."/>
            <person name="Moyer R.W."/>
        </authorList>
    </citation>
    <scope>NUCLEOTIDE SEQUENCE [LARGE SCALE GENOMIC DNA]</scope>
</reference>
<organismHost>
    <name type="scientific">Amsacta</name>
    <dbReference type="NCBI Taxonomy" id="340055"/>
</organismHost>
<dbReference type="OrthoDB" id="41595at10239"/>
<protein>
    <submittedName>
        <fullName evidence="2">AMV128</fullName>
    </submittedName>
</protein>
<dbReference type="RefSeq" id="NP_064910.1">
    <property type="nucleotide sequence ID" value="NC_002520.1"/>
</dbReference>
<feature type="transmembrane region" description="Helical" evidence="1">
    <location>
        <begin position="206"/>
        <end position="230"/>
    </location>
</feature>
<gene>
    <name evidence="2" type="primary">AMV128</name>
</gene>
<dbReference type="GeneID" id="1494718"/>
<sequence length="252" mass="30481">MDIKILFYILYLLFIKLQYINAKDINWKDICNTFDRYDKNNIHINTNPKILYNISIECEKLINNWNNKYFKFIYIYNNNNKENIKLKLYNLKIEYLYLENNNIIDINLINNVNIDNLYLSNNKIKNFKFNNSSVKNLFLDNNNLQNYNIEYIIKIPNLKYLDIKNNSLSYIKLPKYDIIIDISNNNISCDDYYYNKNIINVCTKTYYIMPISIPIILFIIINAFIIVIYIKKKSKNKIKYIEYYIGIKDDQV</sequence>
<dbReference type="KEGG" id="vg:1494718"/>
<keyword evidence="1" id="KW-1133">Transmembrane helix</keyword>
<dbReference type="InterPro" id="IPR032675">
    <property type="entry name" value="LRR_dom_sf"/>
</dbReference>
<keyword evidence="3" id="KW-1185">Reference proteome</keyword>
<dbReference type="EMBL" id="AF250284">
    <property type="protein sequence ID" value="AAG02834.1"/>
    <property type="molecule type" value="Genomic_DNA"/>
</dbReference>
<accession>Q9EMS1</accession>
<name>Q9EMS1_AMEPV</name>
<dbReference type="SUPFAM" id="SSF52058">
    <property type="entry name" value="L domain-like"/>
    <property type="match status" value="1"/>
</dbReference>
<dbReference type="Gene3D" id="3.80.10.10">
    <property type="entry name" value="Ribonuclease Inhibitor"/>
    <property type="match status" value="1"/>
</dbReference>